<evidence type="ECO:0000313" key="7">
    <source>
        <dbReference type="EMBL" id="GGQ09547.1"/>
    </source>
</evidence>
<evidence type="ECO:0000256" key="6">
    <source>
        <dbReference type="PIRSR" id="PIRSR007531-2"/>
    </source>
</evidence>
<keyword evidence="8" id="KW-1185">Reference proteome</keyword>
<organism evidence="7 8">
    <name type="scientific">Streptomyces roseolilacinus</name>
    <dbReference type="NCBI Taxonomy" id="66904"/>
    <lineage>
        <taxon>Bacteria</taxon>
        <taxon>Bacillati</taxon>
        <taxon>Actinomycetota</taxon>
        <taxon>Actinomycetes</taxon>
        <taxon>Kitasatosporales</taxon>
        <taxon>Streptomycetaceae</taxon>
        <taxon>Streptomyces</taxon>
    </lineage>
</organism>
<dbReference type="GO" id="GO:0005524">
    <property type="term" value="F:ATP binding"/>
    <property type="evidence" value="ECO:0007669"/>
    <property type="project" value="UniProtKB-KW"/>
</dbReference>
<dbReference type="Gene3D" id="3.40.50.300">
    <property type="entry name" value="P-loop containing nucleotide triphosphate hydrolases"/>
    <property type="match status" value="1"/>
</dbReference>
<gene>
    <name evidence="7" type="ORF">GCM10010249_30170</name>
</gene>
<keyword evidence="2" id="KW-0547">Nucleotide-binding</keyword>
<dbReference type="EMBL" id="BMSV01000005">
    <property type="protein sequence ID" value="GGQ09547.1"/>
    <property type="molecule type" value="Genomic_DNA"/>
</dbReference>
<reference evidence="7" key="2">
    <citation type="submission" date="2020-09" db="EMBL/GenBank/DDBJ databases">
        <authorList>
            <person name="Sun Q."/>
            <person name="Ohkuma M."/>
        </authorList>
    </citation>
    <scope>NUCLEOTIDE SEQUENCE</scope>
    <source>
        <strain evidence="7">JCM 4335</strain>
    </source>
</reference>
<dbReference type="GO" id="GO:0016301">
    <property type="term" value="F:kinase activity"/>
    <property type="evidence" value="ECO:0007669"/>
    <property type="project" value="UniProtKB-KW"/>
</dbReference>
<evidence type="ECO:0000313" key="8">
    <source>
        <dbReference type="Proteomes" id="UP000654123"/>
    </source>
</evidence>
<evidence type="ECO:0000256" key="4">
    <source>
        <dbReference type="ARBA" id="ARBA00022840"/>
    </source>
</evidence>
<keyword evidence="3" id="KW-0418">Kinase</keyword>
<dbReference type="GO" id="GO:0016774">
    <property type="term" value="F:phosphotransferase activity, carboxyl group as acceptor"/>
    <property type="evidence" value="ECO:0007669"/>
    <property type="project" value="InterPro"/>
</dbReference>
<evidence type="ECO:0000256" key="1">
    <source>
        <dbReference type="ARBA" id="ARBA00022679"/>
    </source>
</evidence>
<feature type="binding site" evidence="6">
    <location>
        <begin position="33"/>
        <end position="40"/>
    </location>
    <ligand>
        <name>ATP</name>
        <dbReference type="ChEBI" id="CHEBI:30616"/>
    </ligand>
</feature>
<dbReference type="PROSITE" id="PS01075">
    <property type="entry name" value="ACETATE_KINASE_1"/>
    <property type="match status" value="1"/>
</dbReference>
<name>A0A918B0A6_9ACTN</name>
<dbReference type="SUPFAM" id="SSF52540">
    <property type="entry name" value="P-loop containing nucleoside triphosphate hydrolases"/>
    <property type="match status" value="1"/>
</dbReference>
<dbReference type="InterPro" id="IPR027417">
    <property type="entry name" value="P-loop_NTPase"/>
</dbReference>
<dbReference type="Proteomes" id="UP000654123">
    <property type="component" value="Unassembled WGS sequence"/>
</dbReference>
<dbReference type="PIRSF" id="PIRSF007531">
    <property type="entry name" value="CPT"/>
    <property type="match status" value="1"/>
</dbReference>
<dbReference type="InterPro" id="IPR012853">
    <property type="entry name" value="CPT"/>
</dbReference>
<evidence type="ECO:0000256" key="3">
    <source>
        <dbReference type="ARBA" id="ARBA00022777"/>
    </source>
</evidence>
<protein>
    <recommendedName>
        <fullName evidence="9">Chloramphenicol phosphotransferase</fullName>
    </recommendedName>
</protein>
<dbReference type="Pfam" id="PF07931">
    <property type="entry name" value="CPT"/>
    <property type="match status" value="1"/>
</dbReference>
<dbReference type="InterPro" id="IPR023865">
    <property type="entry name" value="Aliphatic_acid_kinase_CS"/>
</dbReference>
<keyword evidence="1" id="KW-0808">Transferase</keyword>
<evidence type="ECO:0000256" key="2">
    <source>
        <dbReference type="ARBA" id="ARBA00022741"/>
    </source>
</evidence>
<accession>A0A918B0A6</accession>
<dbReference type="NCBIfam" id="NF033114">
    <property type="entry name" value="phos_trans_CPT"/>
    <property type="match status" value="1"/>
</dbReference>
<reference evidence="7" key="1">
    <citation type="journal article" date="2014" name="Int. J. Syst. Evol. Microbiol.">
        <title>Complete genome sequence of Corynebacterium casei LMG S-19264T (=DSM 44701T), isolated from a smear-ripened cheese.</title>
        <authorList>
            <consortium name="US DOE Joint Genome Institute (JGI-PGF)"/>
            <person name="Walter F."/>
            <person name="Albersmeier A."/>
            <person name="Kalinowski J."/>
            <person name="Ruckert C."/>
        </authorList>
    </citation>
    <scope>NUCLEOTIDE SEQUENCE</scope>
    <source>
        <strain evidence="7">JCM 4335</strain>
    </source>
</reference>
<evidence type="ECO:0008006" key="9">
    <source>
        <dbReference type="Google" id="ProtNLM"/>
    </source>
</evidence>
<sequence length="200" mass="21121">MRQWGGPGENRFERRGGRLYRDLVTTQVIVLNGGSSSGKSGIVRCLQAVLPDPWLAAAIDSLVEAMPASLRASDAGIAFTAEGGVNIGSEFRALEAAWREGVAAMARAGARVIVDDVFLGGAASQERWRRALAGLDVLWVGVRCEGTVAAGREIARGDRTQGMAASQAELVHRGVAYDLEVDTTHTESLDCARAIAARTG</sequence>
<proteinExistence type="predicted"/>
<dbReference type="AlphaFoldDB" id="A0A918B0A6"/>
<keyword evidence="4" id="KW-0067">ATP-binding</keyword>
<evidence type="ECO:0000256" key="5">
    <source>
        <dbReference type="PIRSR" id="PIRSR007531-1"/>
    </source>
</evidence>
<feature type="active site" evidence="5">
    <location>
        <position position="60"/>
    </location>
</feature>
<comment type="caution">
    <text evidence="7">The sequence shown here is derived from an EMBL/GenBank/DDBJ whole genome shotgun (WGS) entry which is preliminary data.</text>
</comment>